<feature type="transmembrane region" description="Helical" evidence="9">
    <location>
        <begin position="12"/>
        <end position="36"/>
    </location>
</feature>
<dbReference type="InterPro" id="IPR033479">
    <property type="entry name" value="dCache_1"/>
</dbReference>
<evidence type="ECO:0000256" key="3">
    <source>
        <dbReference type="ARBA" id="ARBA00022553"/>
    </source>
</evidence>
<keyword evidence="6 11" id="KW-0418">Kinase</keyword>
<dbReference type="InterPro" id="IPR003660">
    <property type="entry name" value="HAMP_dom"/>
</dbReference>
<organism evidence="11 12">
    <name type="scientific">Cohnella zeiphila</name>
    <dbReference type="NCBI Taxonomy" id="2761120"/>
    <lineage>
        <taxon>Bacteria</taxon>
        <taxon>Bacillati</taxon>
        <taxon>Bacillota</taxon>
        <taxon>Bacilli</taxon>
        <taxon>Bacillales</taxon>
        <taxon>Paenibacillaceae</taxon>
        <taxon>Cohnella</taxon>
    </lineage>
</organism>
<keyword evidence="7 9" id="KW-1133">Transmembrane helix</keyword>
<keyword evidence="4" id="KW-0808">Transferase</keyword>
<dbReference type="SUPFAM" id="SSF158472">
    <property type="entry name" value="HAMP domain-like"/>
    <property type="match status" value="1"/>
</dbReference>
<dbReference type="Pfam" id="PF06580">
    <property type="entry name" value="His_kinase"/>
    <property type="match status" value="1"/>
</dbReference>
<comment type="subcellular location">
    <subcellularLocation>
        <location evidence="1">Cell membrane</location>
        <topology evidence="1">Multi-pass membrane protein</topology>
    </subcellularLocation>
</comment>
<evidence type="ECO:0000256" key="6">
    <source>
        <dbReference type="ARBA" id="ARBA00022777"/>
    </source>
</evidence>
<dbReference type="GO" id="GO:0005886">
    <property type="term" value="C:plasma membrane"/>
    <property type="evidence" value="ECO:0007669"/>
    <property type="project" value="UniProtKB-SubCell"/>
</dbReference>
<evidence type="ECO:0000256" key="8">
    <source>
        <dbReference type="ARBA" id="ARBA00023136"/>
    </source>
</evidence>
<evidence type="ECO:0000256" key="4">
    <source>
        <dbReference type="ARBA" id="ARBA00022679"/>
    </source>
</evidence>
<dbReference type="GO" id="GO:0000155">
    <property type="term" value="F:phosphorelay sensor kinase activity"/>
    <property type="evidence" value="ECO:0007669"/>
    <property type="project" value="InterPro"/>
</dbReference>
<dbReference type="EMBL" id="JACJVO010000008">
    <property type="protein sequence ID" value="MBB6730695.1"/>
    <property type="molecule type" value="Genomic_DNA"/>
</dbReference>
<evidence type="ECO:0000256" key="2">
    <source>
        <dbReference type="ARBA" id="ARBA00022475"/>
    </source>
</evidence>
<evidence type="ECO:0000313" key="12">
    <source>
        <dbReference type="Proteomes" id="UP000564644"/>
    </source>
</evidence>
<gene>
    <name evidence="11" type="ORF">H7C18_07235</name>
</gene>
<dbReference type="CDD" id="cd12912">
    <property type="entry name" value="PDC2_MCP_like"/>
    <property type="match status" value="1"/>
</dbReference>
<dbReference type="CDD" id="cd06225">
    <property type="entry name" value="HAMP"/>
    <property type="match status" value="1"/>
</dbReference>
<sequence>MNWLYRFSIKTKILALVLSVSFVSIVLMAAFTSAYYTASAKKDFYLIAQDSTSRINHQLDRYFNQIAQSTYASIAGPLPTNPLLGDNPESGMLQNWLKSGSRFTQAQLSLVEGILTRYIAINDSNILGIVLRSLDNRLAFSQDNNLAGSKTAPWVTAPLSDRLRVVPSYFDRGSTTATTYPFITLIIPVFDPDTVKMVGNLDIALSISEVANILGQARLGQTGYFFIVDSDRRIIYHPDLELAGQYVDNTSLRGIRLTEGDDTMKRNGKTILLTGNHSGATGWNVVAYVPMNEMATGLHVARNSTWLIMAGMIVLSSFFIPRLVGRLVRPILRLRNLMKLVETGDVAVSAEVIPGRDEIQQLNGSFNRMTARLNELIHTVHDLEMKEMQLQLRQKEAVIQALQNQINPHLLYNTLEIIKSIAFIERVPAIEKMAANLAGVYRYTSKMPGMEVPLRDELRNLRSYLEIVHIRFAPKFKSEIEVDDRYMDCRIIKLSIQPLVENSVKYAVEPKNGSVAIRIRAFEENGDLIVEVADNGDGFAEDTLHEMNERLRLADGQAGRFAEEESVGILNVHARMTLNYGAPYGVTIRSLPGIGSAVSLRFPKKTNDSP</sequence>
<proteinExistence type="predicted"/>
<evidence type="ECO:0000313" key="11">
    <source>
        <dbReference type="EMBL" id="MBB6730695.1"/>
    </source>
</evidence>
<dbReference type="SMART" id="SM00387">
    <property type="entry name" value="HATPase_c"/>
    <property type="match status" value="1"/>
</dbReference>
<dbReference type="InterPro" id="IPR050640">
    <property type="entry name" value="Bact_2-comp_sensor_kinase"/>
</dbReference>
<dbReference type="InterPro" id="IPR036890">
    <property type="entry name" value="HATPase_C_sf"/>
</dbReference>
<dbReference type="Gene3D" id="3.30.450.20">
    <property type="entry name" value="PAS domain"/>
    <property type="match status" value="2"/>
</dbReference>
<dbReference type="SUPFAM" id="SSF55874">
    <property type="entry name" value="ATPase domain of HSP90 chaperone/DNA topoisomerase II/histidine kinase"/>
    <property type="match status" value="1"/>
</dbReference>
<keyword evidence="3" id="KW-0597">Phosphoprotein</keyword>
<dbReference type="RefSeq" id="WP_185128352.1">
    <property type="nucleotide sequence ID" value="NZ_JACJVO010000008.1"/>
</dbReference>
<dbReference type="AlphaFoldDB" id="A0A7X0SL34"/>
<dbReference type="Pfam" id="PF02518">
    <property type="entry name" value="HATPase_c"/>
    <property type="match status" value="1"/>
</dbReference>
<keyword evidence="5 9" id="KW-0812">Transmembrane</keyword>
<evidence type="ECO:0000256" key="7">
    <source>
        <dbReference type="ARBA" id="ARBA00022989"/>
    </source>
</evidence>
<keyword evidence="12" id="KW-1185">Reference proteome</keyword>
<accession>A0A7X0SL34</accession>
<protein>
    <submittedName>
        <fullName evidence="11">Histidine kinase</fullName>
    </submittedName>
</protein>
<dbReference type="PANTHER" id="PTHR34220">
    <property type="entry name" value="SENSOR HISTIDINE KINASE YPDA"/>
    <property type="match status" value="1"/>
</dbReference>
<comment type="caution">
    <text evidence="11">The sequence shown here is derived from an EMBL/GenBank/DDBJ whole genome shotgun (WGS) entry which is preliminary data.</text>
</comment>
<evidence type="ECO:0000256" key="5">
    <source>
        <dbReference type="ARBA" id="ARBA00022692"/>
    </source>
</evidence>
<name>A0A7X0SL34_9BACL</name>
<dbReference type="PROSITE" id="PS50885">
    <property type="entry name" value="HAMP"/>
    <property type="match status" value="1"/>
</dbReference>
<dbReference type="InterPro" id="IPR003594">
    <property type="entry name" value="HATPase_dom"/>
</dbReference>
<evidence type="ECO:0000259" key="10">
    <source>
        <dbReference type="PROSITE" id="PS50885"/>
    </source>
</evidence>
<dbReference type="Gene3D" id="3.30.565.10">
    <property type="entry name" value="Histidine kinase-like ATPase, C-terminal domain"/>
    <property type="match status" value="1"/>
</dbReference>
<dbReference type="SMART" id="SM00304">
    <property type="entry name" value="HAMP"/>
    <property type="match status" value="1"/>
</dbReference>
<keyword evidence="8 9" id="KW-0472">Membrane</keyword>
<dbReference type="Pfam" id="PF00672">
    <property type="entry name" value="HAMP"/>
    <property type="match status" value="1"/>
</dbReference>
<keyword evidence="2" id="KW-1003">Cell membrane</keyword>
<feature type="domain" description="HAMP" evidence="10">
    <location>
        <begin position="325"/>
        <end position="378"/>
    </location>
</feature>
<dbReference type="PANTHER" id="PTHR34220:SF7">
    <property type="entry name" value="SENSOR HISTIDINE KINASE YPDA"/>
    <property type="match status" value="1"/>
</dbReference>
<dbReference type="Pfam" id="PF02743">
    <property type="entry name" value="dCache_1"/>
    <property type="match status" value="1"/>
</dbReference>
<evidence type="ECO:0000256" key="1">
    <source>
        <dbReference type="ARBA" id="ARBA00004651"/>
    </source>
</evidence>
<dbReference type="Gene3D" id="6.10.340.10">
    <property type="match status" value="1"/>
</dbReference>
<dbReference type="Proteomes" id="UP000564644">
    <property type="component" value="Unassembled WGS sequence"/>
</dbReference>
<reference evidence="11 12" key="1">
    <citation type="submission" date="2020-08" db="EMBL/GenBank/DDBJ databases">
        <title>Cohnella phylogeny.</title>
        <authorList>
            <person name="Dunlap C."/>
        </authorList>
    </citation>
    <scope>NUCLEOTIDE SEQUENCE [LARGE SCALE GENOMIC DNA]</scope>
    <source>
        <strain evidence="11 12">CBP 2801</strain>
    </source>
</reference>
<dbReference type="InterPro" id="IPR010559">
    <property type="entry name" value="Sig_transdc_His_kin_internal"/>
</dbReference>
<evidence type="ECO:0000256" key="9">
    <source>
        <dbReference type="SAM" id="Phobius"/>
    </source>
</evidence>